<keyword evidence="3" id="KW-1185">Reference proteome</keyword>
<dbReference type="AlphaFoldDB" id="A0A143DCH9"/>
<dbReference type="KEGG" id="hjo:AY555_02920"/>
<keyword evidence="1" id="KW-1133">Transmembrane helix</keyword>
<reference evidence="2 3" key="1">
    <citation type="submission" date="2016-02" db="EMBL/GenBank/DDBJ databases">
        <title>Complete Genome of H5569, the type strain of the newly described species Haematospirillium jordaniae.</title>
        <authorList>
            <person name="Nicholson A.C."/>
            <person name="Humrighouse B.W."/>
            <person name="Loparov V."/>
            <person name="McQuiston J.R."/>
        </authorList>
    </citation>
    <scope>NUCLEOTIDE SEQUENCE [LARGE SCALE GENOMIC DNA]</scope>
    <source>
        <strain evidence="2 3">H5569</strain>
    </source>
</reference>
<gene>
    <name evidence="2" type="ORF">AY555_02920</name>
</gene>
<keyword evidence="1" id="KW-0812">Transmembrane</keyword>
<proteinExistence type="predicted"/>
<dbReference type="Proteomes" id="UP000076066">
    <property type="component" value="Chromosome"/>
</dbReference>
<dbReference type="STRING" id="1549855.AY555_02920"/>
<dbReference type="EMBL" id="CP014525">
    <property type="protein sequence ID" value="AMW34309.1"/>
    <property type="molecule type" value="Genomic_DNA"/>
</dbReference>
<evidence type="ECO:0000256" key="1">
    <source>
        <dbReference type="SAM" id="Phobius"/>
    </source>
</evidence>
<evidence type="ECO:0000313" key="2">
    <source>
        <dbReference type="EMBL" id="AMW34309.1"/>
    </source>
</evidence>
<evidence type="ECO:0000313" key="3">
    <source>
        <dbReference type="Proteomes" id="UP000076066"/>
    </source>
</evidence>
<accession>A0A143DCH9</accession>
<organism evidence="2 3">
    <name type="scientific">Haematospirillum jordaniae</name>
    <dbReference type="NCBI Taxonomy" id="1549855"/>
    <lineage>
        <taxon>Bacteria</taxon>
        <taxon>Pseudomonadati</taxon>
        <taxon>Pseudomonadota</taxon>
        <taxon>Alphaproteobacteria</taxon>
        <taxon>Rhodospirillales</taxon>
        <taxon>Novispirillaceae</taxon>
        <taxon>Haematospirillum</taxon>
    </lineage>
</organism>
<keyword evidence="1" id="KW-0472">Membrane</keyword>
<sequence length="141" mass="15212">MKYGRVYIFIDGRVMLFLFAPGCPPLGSRVTDPGQGVYKALKNNALNPPAIAGLGVVYARESSMSKNYPDRFPEEMGRAIRAQAGLIADACGRSAYQRRKRWMQGALLATAVAAGMVVGYGAARLLEKPASTCDTVLVVQR</sequence>
<name>A0A143DCH9_9PROT</name>
<feature type="transmembrane region" description="Helical" evidence="1">
    <location>
        <begin position="102"/>
        <end position="122"/>
    </location>
</feature>
<protein>
    <submittedName>
        <fullName evidence="2">Uncharacterized protein</fullName>
    </submittedName>
</protein>